<dbReference type="GO" id="GO:0005634">
    <property type="term" value="C:nucleus"/>
    <property type="evidence" value="ECO:0007669"/>
    <property type="project" value="UniProtKB-SubCell"/>
</dbReference>
<dbReference type="Proteomes" id="UP001222932">
    <property type="component" value="Unassembled WGS sequence"/>
</dbReference>
<evidence type="ECO:0000256" key="3">
    <source>
        <dbReference type="ARBA" id="ARBA00022737"/>
    </source>
</evidence>
<keyword evidence="2" id="KW-0479">Metal-binding</keyword>
<feature type="compositionally biased region" description="Polar residues" evidence="8">
    <location>
        <begin position="152"/>
        <end position="162"/>
    </location>
</feature>
<dbReference type="PANTHER" id="PTHR24388">
    <property type="entry name" value="ZINC FINGER PROTEIN"/>
    <property type="match status" value="1"/>
</dbReference>
<reference evidence="10" key="2">
    <citation type="submission" date="2023-06" db="EMBL/GenBank/DDBJ databases">
        <authorList>
            <person name="Kobayashi Y."/>
            <person name="Kayamori A."/>
            <person name="Aoki K."/>
            <person name="Shiwa Y."/>
            <person name="Fujita N."/>
            <person name="Sugita T."/>
            <person name="Iwasaki W."/>
            <person name="Tanaka N."/>
            <person name="Takashima M."/>
        </authorList>
    </citation>
    <scope>NUCLEOTIDE SEQUENCE</scope>
    <source>
        <strain evidence="10">HIS016</strain>
    </source>
</reference>
<dbReference type="InterPro" id="IPR013087">
    <property type="entry name" value="Znf_C2H2_type"/>
</dbReference>
<dbReference type="GO" id="GO:0008270">
    <property type="term" value="F:zinc ion binding"/>
    <property type="evidence" value="ECO:0007669"/>
    <property type="project" value="UniProtKB-KW"/>
</dbReference>
<evidence type="ECO:0000256" key="7">
    <source>
        <dbReference type="PROSITE-ProRule" id="PRU00042"/>
    </source>
</evidence>
<dbReference type="FunFam" id="3.30.160.60:FF:000446">
    <property type="entry name" value="Zinc finger protein"/>
    <property type="match status" value="1"/>
</dbReference>
<name>A0AAD3TVA7_9TREE</name>
<dbReference type="Pfam" id="PF00096">
    <property type="entry name" value="zf-C2H2"/>
    <property type="match status" value="2"/>
</dbReference>
<evidence type="ECO:0000256" key="2">
    <source>
        <dbReference type="ARBA" id="ARBA00022723"/>
    </source>
</evidence>
<evidence type="ECO:0000256" key="5">
    <source>
        <dbReference type="ARBA" id="ARBA00022833"/>
    </source>
</evidence>
<feature type="compositionally biased region" description="Acidic residues" evidence="8">
    <location>
        <begin position="1"/>
        <end position="10"/>
    </location>
</feature>
<accession>A0AAD3TVA7</accession>
<evidence type="ECO:0000256" key="4">
    <source>
        <dbReference type="ARBA" id="ARBA00022771"/>
    </source>
</evidence>
<evidence type="ECO:0000256" key="8">
    <source>
        <dbReference type="SAM" id="MobiDB-lite"/>
    </source>
</evidence>
<dbReference type="AlphaFoldDB" id="A0AAD3TVA7"/>
<dbReference type="GO" id="GO:0000978">
    <property type="term" value="F:RNA polymerase II cis-regulatory region sequence-specific DNA binding"/>
    <property type="evidence" value="ECO:0007669"/>
    <property type="project" value="TreeGrafter"/>
</dbReference>
<feature type="compositionally biased region" description="Basic and acidic residues" evidence="8">
    <location>
        <begin position="590"/>
        <end position="610"/>
    </location>
</feature>
<dbReference type="Gene3D" id="3.30.160.60">
    <property type="entry name" value="Classic Zinc Finger"/>
    <property type="match status" value="2"/>
</dbReference>
<keyword evidence="4 7" id="KW-0863">Zinc-finger</keyword>
<dbReference type="InterPro" id="IPR036236">
    <property type="entry name" value="Znf_C2H2_sf"/>
</dbReference>
<comment type="caution">
    <text evidence="10">The sequence shown here is derived from an EMBL/GenBank/DDBJ whole genome shotgun (WGS) entry which is preliminary data.</text>
</comment>
<feature type="compositionally biased region" description="Pro residues" evidence="8">
    <location>
        <begin position="511"/>
        <end position="537"/>
    </location>
</feature>
<feature type="compositionally biased region" description="Low complexity" evidence="8">
    <location>
        <begin position="112"/>
        <end position="124"/>
    </location>
</feature>
<evidence type="ECO:0000256" key="6">
    <source>
        <dbReference type="ARBA" id="ARBA00023242"/>
    </source>
</evidence>
<dbReference type="SUPFAM" id="SSF57667">
    <property type="entry name" value="beta-beta-alpha zinc fingers"/>
    <property type="match status" value="1"/>
</dbReference>
<protein>
    <recommendedName>
        <fullName evidence="9">C2H2-type domain-containing protein</fullName>
    </recommendedName>
</protein>
<evidence type="ECO:0000313" key="10">
    <source>
        <dbReference type="EMBL" id="GMK57273.1"/>
    </source>
</evidence>
<feature type="region of interest" description="Disordered" evidence="8">
    <location>
        <begin position="72"/>
        <end position="171"/>
    </location>
</feature>
<feature type="region of interest" description="Disordered" evidence="8">
    <location>
        <begin position="1"/>
        <end position="43"/>
    </location>
</feature>
<feature type="compositionally biased region" description="Basic and acidic residues" evidence="8">
    <location>
        <begin position="20"/>
        <end position="39"/>
    </location>
</feature>
<dbReference type="EMBL" id="BTCM01000004">
    <property type="protein sequence ID" value="GMK57273.1"/>
    <property type="molecule type" value="Genomic_DNA"/>
</dbReference>
<keyword evidence="11" id="KW-1185">Reference proteome</keyword>
<dbReference type="PROSITE" id="PS50157">
    <property type="entry name" value="ZINC_FINGER_C2H2_2"/>
    <property type="match status" value="2"/>
</dbReference>
<feature type="domain" description="C2H2-type" evidence="9">
    <location>
        <begin position="459"/>
        <end position="488"/>
    </location>
</feature>
<feature type="region of interest" description="Disordered" evidence="8">
    <location>
        <begin position="352"/>
        <end position="429"/>
    </location>
</feature>
<keyword evidence="6" id="KW-0539">Nucleus</keyword>
<gene>
    <name evidence="10" type="ORF">CspeluHIS016_0401070</name>
</gene>
<dbReference type="PANTHER" id="PTHR24388:SF54">
    <property type="entry name" value="PROTEIN ESCARGOT"/>
    <property type="match status" value="1"/>
</dbReference>
<keyword evidence="5" id="KW-0862">Zinc</keyword>
<evidence type="ECO:0000259" key="9">
    <source>
        <dbReference type="PROSITE" id="PS50157"/>
    </source>
</evidence>
<feature type="region of interest" description="Disordered" evidence="8">
    <location>
        <begin position="221"/>
        <end position="285"/>
    </location>
</feature>
<evidence type="ECO:0000256" key="1">
    <source>
        <dbReference type="ARBA" id="ARBA00004123"/>
    </source>
</evidence>
<dbReference type="GO" id="GO:0000981">
    <property type="term" value="F:DNA-binding transcription factor activity, RNA polymerase II-specific"/>
    <property type="evidence" value="ECO:0007669"/>
    <property type="project" value="TreeGrafter"/>
</dbReference>
<proteinExistence type="predicted"/>
<feature type="compositionally biased region" description="Low complexity" evidence="8">
    <location>
        <begin position="72"/>
        <end position="102"/>
    </location>
</feature>
<comment type="subcellular location">
    <subcellularLocation>
        <location evidence="1">Nucleus</location>
    </subcellularLocation>
</comment>
<reference evidence="10" key="1">
    <citation type="journal article" date="2023" name="BMC Genomics">
        <title>Chromosome-level genome assemblies of Cutaneotrichosporon spp. (Trichosporonales, Basidiomycota) reveal imbalanced evolution between nucleotide sequences and chromosome synteny.</title>
        <authorList>
            <person name="Kobayashi Y."/>
            <person name="Kayamori A."/>
            <person name="Aoki K."/>
            <person name="Shiwa Y."/>
            <person name="Matsutani M."/>
            <person name="Fujita N."/>
            <person name="Sugita T."/>
            <person name="Iwasaki W."/>
            <person name="Tanaka N."/>
            <person name="Takashima M."/>
        </authorList>
    </citation>
    <scope>NUCLEOTIDE SEQUENCE</scope>
    <source>
        <strain evidence="10">HIS016</strain>
    </source>
</reference>
<feature type="compositionally biased region" description="Acidic residues" evidence="8">
    <location>
        <begin position="611"/>
        <end position="625"/>
    </location>
</feature>
<feature type="compositionally biased region" description="Basic and acidic residues" evidence="8">
    <location>
        <begin position="395"/>
        <end position="407"/>
    </location>
</feature>
<evidence type="ECO:0000313" key="11">
    <source>
        <dbReference type="Proteomes" id="UP001222932"/>
    </source>
</evidence>
<organism evidence="10 11">
    <name type="scientific">Cutaneotrichosporon spelunceum</name>
    <dbReference type="NCBI Taxonomy" id="1672016"/>
    <lineage>
        <taxon>Eukaryota</taxon>
        <taxon>Fungi</taxon>
        <taxon>Dikarya</taxon>
        <taxon>Basidiomycota</taxon>
        <taxon>Agaricomycotina</taxon>
        <taxon>Tremellomycetes</taxon>
        <taxon>Trichosporonales</taxon>
        <taxon>Trichosporonaceae</taxon>
        <taxon>Cutaneotrichosporon</taxon>
    </lineage>
</organism>
<sequence length="625" mass="68392">METTPEEDGYDPTPRHSLRRIREDPQQDDFVPERQERSDSVSLPGIKALLNAADQPSLMSPFGATFFAGIKSSTQSSTSTLDSPTSRTSRFSSTTSSTADSPGWWVPDDRSSGYSRSSSFSARGGEPDYKRRRSDLPPIAPDADETARLKWQAQSRNASYPVSLSGSASGGLRAMLYPPPTMRGSISGTTLTSPDSIFDHHASARSSPMTGPLSRKFADLHAGERSPASEVSTPLRAHSPTDRRPSLFPLTETSPGGRSHPTPQPGQRLALTRPPSPEPTAPVPRRSSLAEQIMVQSGDAALVQSGRLFNPDAPHDRDIPYIPRRESTESIMSNTSATFVNHLIAEPESACDRRSALALPQQPGPRRPSFSLVSEDEPETKGDPGMRGMEVLAESARRVADAERKDSIDDDQPAGSPPPAKPSGGSTGPKYPCQYCKKAFTRPSSLRIHTYSHTGERPYVCPDPSCGRKFSVQSNLKRHAKVHHQNNQQHNPMANHHGRQPGPHSMLSRGPPQPYGYPHPHPGHGPPMPLPQMVHPPPPHHPHPPGNYRPLPGSFISGPPFGIHPGPPRGHYRGPIRPNEHHSPPVPYHVEQRRLSHPHPDLRPGQHGEAEWETDEEEDELDEDE</sequence>
<feature type="domain" description="C2H2-type" evidence="9">
    <location>
        <begin position="431"/>
        <end position="458"/>
    </location>
</feature>
<dbReference type="InterPro" id="IPR050527">
    <property type="entry name" value="Snail/Krueppel_Znf"/>
</dbReference>
<dbReference type="SMART" id="SM00355">
    <property type="entry name" value="ZnF_C2H2"/>
    <property type="match status" value="2"/>
</dbReference>
<dbReference type="FunFam" id="3.30.160.60:FF:000425">
    <property type="entry name" value="PLAG1 like zinc finger 1"/>
    <property type="match status" value="1"/>
</dbReference>
<keyword evidence="3" id="KW-0677">Repeat</keyword>
<feature type="region of interest" description="Disordered" evidence="8">
    <location>
        <begin position="485"/>
        <end position="625"/>
    </location>
</feature>
<dbReference type="PROSITE" id="PS00028">
    <property type="entry name" value="ZINC_FINGER_C2H2_1"/>
    <property type="match status" value="2"/>
</dbReference>